<reference evidence="1" key="1">
    <citation type="journal article" date="2013" name="Environ. Microbiol.">
        <title>Microbiota from the distal guts of lean and obese adolescents exhibit partial functional redundancy besides clear differences in community structure.</title>
        <authorList>
            <person name="Ferrer M."/>
            <person name="Ruiz A."/>
            <person name="Lanza F."/>
            <person name="Haange S.B."/>
            <person name="Oberbach A."/>
            <person name="Till H."/>
            <person name="Bargiela R."/>
            <person name="Campoy C."/>
            <person name="Segura M.T."/>
            <person name="Richter M."/>
            <person name="von Bergen M."/>
            <person name="Seifert J."/>
            <person name="Suarez A."/>
        </authorList>
    </citation>
    <scope>NUCLEOTIDE SEQUENCE</scope>
</reference>
<gene>
    <name evidence="1" type="ORF">OBE_10190</name>
</gene>
<organism evidence="1">
    <name type="scientific">human gut metagenome</name>
    <dbReference type="NCBI Taxonomy" id="408170"/>
    <lineage>
        <taxon>unclassified sequences</taxon>
        <taxon>metagenomes</taxon>
        <taxon>organismal metagenomes</taxon>
    </lineage>
</organism>
<proteinExistence type="predicted"/>
<accession>K1SRR3</accession>
<dbReference type="SUPFAM" id="SSF50939">
    <property type="entry name" value="Sialidases"/>
    <property type="match status" value="1"/>
</dbReference>
<name>K1SRR3_9ZZZZ</name>
<dbReference type="InterPro" id="IPR036278">
    <property type="entry name" value="Sialidase_sf"/>
</dbReference>
<dbReference type="CDD" id="cd15482">
    <property type="entry name" value="Sialidase_non-viral"/>
    <property type="match status" value="1"/>
</dbReference>
<dbReference type="AlphaFoldDB" id="K1SRR3"/>
<dbReference type="Gene3D" id="2.120.10.10">
    <property type="match status" value="1"/>
</dbReference>
<dbReference type="EMBL" id="AJWZ01007022">
    <property type="protein sequence ID" value="EKC58089.1"/>
    <property type="molecule type" value="Genomic_DNA"/>
</dbReference>
<evidence type="ECO:0000313" key="1">
    <source>
        <dbReference type="EMBL" id="EKC58089.1"/>
    </source>
</evidence>
<comment type="caution">
    <text evidence="1">The sequence shown here is derived from an EMBL/GenBank/DDBJ whole genome shotgun (WGS) entry which is preliminary data.</text>
</comment>
<sequence>MSGEKVIFCGNNPDFLDKKLTALSNKSNGSNAFRIPSLIRSGKTLIAAIDAQSCGADWGYIEIAIRRSEDGGENLE</sequence>
<protein>
    <submittedName>
        <fullName evidence="1">Uncharacterized protein</fullName>
    </submittedName>
</protein>